<sequence length="75" mass="8597">AARSRPIRQAMQRRDFAPVVAVVFGLLSALAPDLEQRGDRRFARLAQTPSLRPRNLSAYVDLEFEIPEQYQEILD</sequence>
<organism evidence="1 2">
    <name type="scientific">Plectus sambesii</name>
    <dbReference type="NCBI Taxonomy" id="2011161"/>
    <lineage>
        <taxon>Eukaryota</taxon>
        <taxon>Metazoa</taxon>
        <taxon>Ecdysozoa</taxon>
        <taxon>Nematoda</taxon>
        <taxon>Chromadorea</taxon>
        <taxon>Plectida</taxon>
        <taxon>Plectina</taxon>
        <taxon>Plectoidea</taxon>
        <taxon>Plectidae</taxon>
        <taxon>Plectus</taxon>
    </lineage>
</organism>
<dbReference type="WBParaSite" id="PSAMB.scaffold940size38362.g9973.t1">
    <property type="protein sequence ID" value="PSAMB.scaffold940size38362.g9973.t1"/>
    <property type="gene ID" value="PSAMB.scaffold940size38362.g9973"/>
</dbReference>
<dbReference type="AlphaFoldDB" id="A0A914XQZ4"/>
<evidence type="ECO:0000313" key="1">
    <source>
        <dbReference type="Proteomes" id="UP000887566"/>
    </source>
</evidence>
<accession>A0A914XQZ4</accession>
<proteinExistence type="predicted"/>
<keyword evidence="1" id="KW-1185">Reference proteome</keyword>
<name>A0A914XQZ4_9BILA</name>
<dbReference type="Proteomes" id="UP000887566">
    <property type="component" value="Unplaced"/>
</dbReference>
<protein>
    <submittedName>
        <fullName evidence="2">Uncharacterized protein</fullName>
    </submittedName>
</protein>
<reference evidence="2" key="1">
    <citation type="submission" date="2022-11" db="UniProtKB">
        <authorList>
            <consortium name="WormBaseParasite"/>
        </authorList>
    </citation>
    <scope>IDENTIFICATION</scope>
</reference>
<evidence type="ECO:0000313" key="2">
    <source>
        <dbReference type="WBParaSite" id="PSAMB.scaffold940size38362.g9973.t1"/>
    </source>
</evidence>